<dbReference type="SUPFAM" id="SSF118010">
    <property type="entry name" value="TM1457-like"/>
    <property type="match status" value="1"/>
</dbReference>
<evidence type="ECO:0000256" key="2">
    <source>
        <dbReference type="ARBA" id="ARBA00022670"/>
    </source>
</evidence>
<proteinExistence type="predicted"/>
<dbReference type="CDD" id="cd16332">
    <property type="entry name" value="Prp-like"/>
    <property type="match status" value="1"/>
</dbReference>
<dbReference type="InterPro" id="IPR007422">
    <property type="entry name" value="Peptidase_Prp"/>
</dbReference>
<sequence length="102" mass="11382">MIKIKIKQTESDCLIEVHGHARYAPIGKDIVCSAISVLFLTLANSIDMTSDAFCRYDNPDENYKTLYISGLDLAGELAINFFRVGCKGTEEAYPECVELRDV</sequence>
<dbReference type="GO" id="GO:0008234">
    <property type="term" value="F:cysteine-type peptidase activity"/>
    <property type="evidence" value="ECO:0007669"/>
    <property type="project" value="UniProtKB-KW"/>
</dbReference>
<dbReference type="InterPro" id="IPR036764">
    <property type="entry name" value="Peptidase_Prp_sf"/>
</dbReference>
<protein>
    <submittedName>
        <fullName evidence="5">YsxB-like protein</fullName>
    </submittedName>
</protein>
<dbReference type="Gene3D" id="3.30.70.1490">
    <property type="entry name" value="Cysteine protease Prp"/>
    <property type="match status" value="1"/>
</dbReference>
<reference evidence="5" key="1">
    <citation type="journal article" date="2021" name="Proc. Natl. Acad. Sci. U.S.A.">
        <title>A Catalog of Tens of Thousands of Viruses from Human Metagenomes Reveals Hidden Associations with Chronic Diseases.</title>
        <authorList>
            <person name="Tisza M.J."/>
            <person name="Buck C.B."/>
        </authorList>
    </citation>
    <scope>NUCLEOTIDE SEQUENCE</scope>
    <source>
        <strain evidence="5">CtaA31</strain>
    </source>
</reference>
<keyword evidence="2" id="KW-0645">Protease</keyword>
<dbReference type="GO" id="GO:0042254">
    <property type="term" value="P:ribosome biogenesis"/>
    <property type="evidence" value="ECO:0007669"/>
    <property type="project" value="UniProtKB-KW"/>
</dbReference>
<evidence type="ECO:0000256" key="1">
    <source>
        <dbReference type="ARBA" id="ARBA00022517"/>
    </source>
</evidence>
<keyword evidence="1" id="KW-0690">Ribosome biogenesis</keyword>
<dbReference type="EMBL" id="BK032742">
    <property type="protein sequence ID" value="DAF57868.1"/>
    <property type="molecule type" value="Genomic_DNA"/>
</dbReference>
<dbReference type="GO" id="GO:0006508">
    <property type="term" value="P:proteolysis"/>
    <property type="evidence" value="ECO:0007669"/>
    <property type="project" value="UniProtKB-KW"/>
</dbReference>
<keyword evidence="3" id="KW-0378">Hydrolase</keyword>
<organism evidence="5">
    <name type="scientific">Siphoviridae sp. ctaA31</name>
    <dbReference type="NCBI Taxonomy" id="2827894"/>
    <lineage>
        <taxon>Viruses</taxon>
        <taxon>Duplodnaviria</taxon>
        <taxon>Heunggongvirae</taxon>
        <taxon>Uroviricota</taxon>
        <taxon>Caudoviricetes</taxon>
    </lineage>
</organism>
<accession>A0A8S5T3D7</accession>
<evidence type="ECO:0000256" key="4">
    <source>
        <dbReference type="ARBA" id="ARBA00022807"/>
    </source>
</evidence>
<name>A0A8S5T3D7_9CAUD</name>
<keyword evidence="4" id="KW-0788">Thiol protease</keyword>
<evidence type="ECO:0000313" key="5">
    <source>
        <dbReference type="EMBL" id="DAF57868.1"/>
    </source>
</evidence>
<dbReference type="Pfam" id="PF04327">
    <property type="entry name" value="Peptidase_Prp"/>
    <property type="match status" value="1"/>
</dbReference>
<evidence type="ECO:0000256" key="3">
    <source>
        <dbReference type="ARBA" id="ARBA00022801"/>
    </source>
</evidence>